<evidence type="ECO:0000256" key="2">
    <source>
        <dbReference type="RuleBase" id="RU362039"/>
    </source>
</evidence>
<gene>
    <name evidence="4" type="ordered locus">Sinac_3267</name>
</gene>
<proteinExistence type="inferred from homology"/>
<dbReference type="PANTHER" id="PTHR43165:SF1">
    <property type="entry name" value="PHOSPHODIESTERASE MJ0936"/>
    <property type="match status" value="1"/>
</dbReference>
<dbReference type="EMBL" id="CP003364">
    <property type="protein sequence ID" value="AGA27538.1"/>
    <property type="molecule type" value="Genomic_DNA"/>
</dbReference>
<dbReference type="EC" id="3.1.4.-" evidence="2"/>
<dbReference type="InterPro" id="IPR053193">
    <property type="entry name" value="MetalloPDE_YfcE-like"/>
</dbReference>
<dbReference type="HOGENOM" id="CLU_063749_4_0_0"/>
<sequence length="165" mass="18395">MRIGILSDTHNRVQRTKLAVQLLIAEGAQALIHCGDLTNSEVVEECSALPCYYVFGNNDFDESELSRSMTLGGGICLGKGGEFTLAGRRIAVTHGDSTQEIRRLAALEPDYLMFGHTHVRADEKHGPTRYINPGALHRAPTWTVARLDLDSDELRHLDVFDHQRR</sequence>
<evidence type="ECO:0000259" key="3">
    <source>
        <dbReference type="Pfam" id="PF12850"/>
    </source>
</evidence>
<keyword evidence="5" id="KW-1185">Reference proteome</keyword>
<organism evidence="4 5">
    <name type="scientific">Singulisphaera acidiphila (strain ATCC BAA-1392 / DSM 18658 / VKM B-2454 / MOB10)</name>
    <dbReference type="NCBI Taxonomy" id="886293"/>
    <lineage>
        <taxon>Bacteria</taxon>
        <taxon>Pseudomonadati</taxon>
        <taxon>Planctomycetota</taxon>
        <taxon>Planctomycetia</taxon>
        <taxon>Isosphaerales</taxon>
        <taxon>Isosphaeraceae</taxon>
        <taxon>Singulisphaera</taxon>
    </lineage>
</organism>
<evidence type="ECO:0000313" key="4">
    <source>
        <dbReference type="EMBL" id="AGA27538.1"/>
    </source>
</evidence>
<dbReference type="eggNOG" id="COG0622">
    <property type="taxonomic scope" value="Bacteria"/>
</dbReference>
<name>L0DFE5_SINAD</name>
<comment type="similarity">
    <text evidence="1 2">Belongs to the metallophosphoesterase superfamily. YfcE family.</text>
</comment>
<feature type="domain" description="Calcineurin-like phosphoesterase" evidence="3">
    <location>
        <begin position="1"/>
        <end position="151"/>
    </location>
</feature>
<dbReference type="NCBIfam" id="TIGR00040">
    <property type="entry name" value="yfcE"/>
    <property type="match status" value="1"/>
</dbReference>
<comment type="cofactor">
    <cofactor evidence="2">
        <name>a divalent metal cation</name>
        <dbReference type="ChEBI" id="CHEBI:60240"/>
    </cofactor>
</comment>
<dbReference type="OrthoDB" id="9800565at2"/>
<dbReference type="STRING" id="886293.Sinac_3267"/>
<evidence type="ECO:0000256" key="1">
    <source>
        <dbReference type="ARBA" id="ARBA00008950"/>
    </source>
</evidence>
<dbReference type="GO" id="GO:0046872">
    <property type="term" value="F:metal ion binding"/>
    <property type="evidence" value="ECO:0007669"/>
    <property type="project" value="UniProtKB-KW"/>
</dbReference>
<dbReference type="SUPFAM" id="SSF56300">
    <property type="entry name" value="Metallo-dependent phosphatases"/>
    <property type="match status" value="1"/>
</dbReference>
<dbReference type="InterPro" id="IPR024654">
    <property type="entry name" value="Calcineurin-like_PHP_lpxH"/>
</dbReference>
<dbReference type="InterPro" id="IPR000979">
    <property type="entry name" value="Phosphodiesterase_MJ0936/Vps29"/>
</dbReference>
<dbReference type="InterPro" id="IPR029052">
    <property type="entry name" value="Metallo-depent_PP-like"/>
</dbReference>
<dbReference type="Pfam" id="PF12850">
    <property type="entry name" value="Metallophos_2"/>
    <property type="match status" value="1"/>
</dbReference>
<dbReference type="PANTHER" id="PTHR43165">
    <property type="entry name" value="METALLOPHOSPHOESTERASE"/>
    <property type="match status" value="1"/>
</dbReference>
<protein>
    <recommendedName>
        <fullName evidence="2">Phosphoesterase</fullName>
        <ecNumber evidence="2">3.1.4.-</ecNumber>
    </recommendedName>
</protein>
<accession>L0DFE5</accession>
<dbReference type="Proteomes" id="UP000010798">
    <property type="component" value="Chromosome"/>
</dbReference>
<keyword evidence="2" id="KW-0479">Metal-binding</keyword>
<dbReference type="GO" id="GO:0016787">
    <property type="term" value="F:hydrolase activity"/>
    <property type="evidence" value="ECO:0007669"/>
    <property type="project" value="UniProtKB-UniRule"/>
</dbReference>
<dbReference type="Gene3D" id="3.60.21.10">
    <property type="match status" value="1"/>
</dbReference>
<evidence type="ECO:0000313" key="5">
    <source>
        <dbReference type="Proteomes" id="UP000010798"/>
    </source>
</evidence>
<dbReference type="AlphaFoldDB" id="L0DFE5"/>
<reference evidence="4 5" key="1">
    <citation type="submission" date="2012-02" db="EMBL/GenBank/DDBJ databases">
        <title>Complete sequence of chromosome of Singulisphaera acidiphila DSM 18658.</title>
        <authorList>
            <consortium name="US DOE Joint Genome Institute (JGI-PGF)"/>
            <person name="Lucas S."/>
            <person name="Copeland A."/>
            <person name="Lapidus A."/>
            <person name="Glavina del Rio T."/>
            <person name="Dalin E."/>
            <person name="Tice H."/>
            <person name="Bruce D."/>
            <person name="Goodwin L."/>
            <person name="Pitluck S."/>
            <person name="Peters L."/>
            <person name="Ovchinnikova G."/>
            <person name="Chertkov O."/>
            <person name="Kyrpides N."/>
            <person name="Mavromatis K."/>
            <person name="Ivanova N."/>
            <person name="Brettin T."/>
            <person name="Detter J.C."/>
            <person name="Han C."/>
            <person name="Larimer F."/>
            <person name="Land M."/>
            <person name="Hauser L."/>
            <person name="Markowitz V."/>
            <person name="Cheng J.-F."/>
            <person name="Hugenholtz P."/>
            <person name="Woyke T."/>
            <person name="Wu D."/>
            <person name="Tindall B."/>
            <person name="Pomrenke H."/>
            <person name="Brambilla E."/>
            <person name="Klenk H.-P."/>
            <person name="Eisen J.A."/>
        </authorList>
    </citation>
    <scope>NUCLEOTIDE SEQUENCE [LARGE SCALE GENOMIC DNA]</scope>
    <source>
        <strain evidence="5">ATCC BAA-1392 / DSM 18658 / VKM B-2454 / MOB10</strain>
    </source>
</reference>
<dbReference type="KEGG" id="saci:Sinac_3267"/>